<accession>A0A2A2GFB1</accession>
<dbReference type="InterPro" id="IPR007815">
    <property type="entry name" value="Emycin_Estase"/>
</dbReference>
<reference evidence="2 3" key="1">
    <citation type="submission" date="2017-09" db="EMBL/GenBank/DDBJ databases">
        <title>Paracoccus alkalisoli sp. nov., isolated from saline alkaline soil.</title>
        <authorList>
            <person name="Dong X."/>
            <person name="Zhang G."/>
        </authorList>
    </citation>
    <scope>NUCLEOTIDE SEQUENCE [LARGE SCALE GENOMIC DNA]</scope>
    <source>
        <strain evidence="2 3">WN007</strain>
    </source>
</reference>
<dbReference type="SUPFAM" id="SSF159501">
    <property type="entry name" value="EreA/ChaN-like"/>
    <property type="match status" value="1"/>
</dbReference>
<dbReference type="Proteomes" id="UP000218023">
    <property type="component" value="Unassembled WGS sequence"/>
</dbReference>
<dbReference type="OrthoDB" id="9810066at2"/>
<gene>
    <name evidence="2" type="ORF">CK240_14430</name>
</gene>
<comment type="caution">
    <text evidence="2">The sequence shown here is derived from an EMBL/GenBank/DDBJ whole genome shotgun (WGS) entry which is preliminary data.</text>
</comment>
<name>A0A2A2GFB1_9RHOB</name>
<evidence type="ECO:0000313" key="2">
    <source>
        <dbReference type="EMBL" id="PAU96316.1"/>
    </source>
</evidence>
<dbReference type="AlphaFoldDB" id="A0A2A2GFB1"/>
<feature type="region of interest" description="Disordered" evidence="1">
    <location>
        <begin position="454"/>
        <end position="479"/>
    </location>
</feature>
<organism evidence="2 3">
    <name type="scientific">Paracoccus salipaludis</name>
    <dbReference type="NCBI Taxonomy" id="2032623"/>
    <lineage>
        <taxon>Bacteria</taxon>
        <taxon>Pseudomonadati</taxon>
        <taxon>Pseudomonadota</taxon>
        <taxon>Alphaproteobacteria</taxon>
        <taxon>Rhodobacterales</taxon>
        <taxon>Paracoccaceae</taxon>
        <taxon>Paracoccus</taxon>
    </lineage>
</organism>
<dbReference type="PANTHER" id="PTHR31299:SF0">
    <property type="entry name" value="ESTERASE, PUTATIVE (AFU_ORTHOLOGUE AFUA_1G05850)-RELATED"/>
    <property type="match status" value="1"/>
</dbReference>
<dbReference type="PIRSF" id="PIRSF036794">
    <property type="entry name" value="UCP_erythr_ester"/>
    <property type="match status" value="1"/>
</dbReference>
<sequence length="479" mass="52536">MQPWGGAVTDHTTDPDRMAPQPFKGHGISHPRAPAAGGGVSLEGAADPAAAIARIAEPFDDIDDDFAALFDRFAERRVILLGEASHGTADFYRARAAITRRLVSRHGFGIIACEADWPDMAVLDRRVRGRAGPAPAEPPFQRFPRWMWRNTDFAALVDWLQRENADRTPDERAGVFGLDLYSLAGSIQAVLGYLDRHDPEAAGIARRRYGCLTPWAEEPAHYGSAVLRQRYGSCEEAVVAQCREILQRGMDGDPEGYLDAAQNARLISAAERYYRVMYQGGAASWNLRDRHMFETLQQILEARGPGARAVVWAHNSHIGDARATAMGRSMDELNLGQLCRERFGDEAALIGFGTAAGTVAAAADWGDEMEVMAVRPPLPGSWEALCHATGIPRFLADFGRAGDLRDSLSRDLLERFIGVIYRPESERASHYMKADLPHQFDAWVWIDRSAALTPTSHGGDADPAAKTDPEDAETFPSGL</sequence>
<dbReference type="InterPro" id="IPR014622">
    <property type="entry name" value="UCP036794_erythomycin"/>
</dbReference>
<evidence type="ECO:0000313" key="3">
    <source>
        <dbReference type="Proteomes" id="UP000218023"/>
    </source>
</evidence>
<dbReference type="GO" id="GO:0046677">
    <property type="term" value="P:response to antibiotic"/>
    <property type="evidence" value="ECO:0007669"/>
    <property type="project" value="InterPro"/>
</dbReference>
<dbReference type="Gene3D" id="3.40.1660.10">
    <property type="entry name" value="EreA-like (biosynthetic domain)"/>
    <property type="match status" value="1"/>
</dbReference>
<evidence type="ECO:0000256" key="1">
    <source>
        <dbReference type="SAM" id="MobiDB-lite"/>
    </source>
</evidence>
<feature type="compositionally biased region" description="Basic and acidic residues" evidence="1">
    <location>
        <begin position="459"/>
        <end position="469"/>
    </location>
</feature>
<dbReference type="EMBL" id="NSJZ01000016">
    <property type="protein sequence ID" value="PAU96316.1"/>
    <property type="molecule type" value="Genomic_DNA"/>
</dbReference>
<proteinExistence type="predicted"/>
<keyword evidence="3" id="KW-1185">Reference proteome</keyword>
<dbReference type="PANTHER" id="PTHR31299">
    <property type="entry name" value="ESTERASE, PUTATIVE (AFU_ORTHOLOGUE AFUA_1G05850)-RELATED"/>
    <property type="match status" value="1"/>
</dbReference>
<protein>
    <submittedName>
        <fullName evidence="2">Uncharacterized protein</fullName>
    </submittedName>
</protein>
<feature type="region of interest" description="Disordered" evidence="1">
    <location>
        <begin position="1"/>
        <end position="41"/>
    </location>
</feature>
<dbReference type="Pfam" id="PF05139">
    <property type="entry name" value="Erythro_esteras"/>
    <property type="match status" value="1"/>
</dbReference>
<dbReference type="Gene3D" id="3.30.1870.10">
    <property type="entry name" value="EreA-like, domain 2"/>
    <property type="match status" value="1"/>
</dbReference>
<dbReference type="InterPro" id="IPR052036">
    <property type="entry name" value="Hydrolase/PRTase-associated"/>
</dbReference>
<dbReference type="CDD" id="cd14728">
    <property type="entry name" value="Ere-like"/>
    <property type="match status" value="1"/>
</dbReference>